<keyword evidence="3" id="KW-0813">Transport</keyword>
<keyword evidence="10" id="KW-1185">Reference proteome</keyword>
<evidence type="ECO:0000256" key="7">
    <source>
        <dbReference type="ARBA" id="ARBA00023136"/>
    </source>
</evidence>
<dbReference type="RefSeq" id="WP_068261109.1">
    <property type="nucleotide sequence ID" value="NZ_LWSK01000022.1"/>
</dbReference>
<evidence type="ECO:0000256" key="4">
    <source>
        <dbReference type="ARBA" id="ARBA00022475"/>
    </source>
</evidence>
<dbReference type="PANTHER" id="PTHR34702">
    <property type="entry name" value="NA(+)/H(+) ANTIPORTER SUBUNIT F1"/>
    <property type="match status" value="1"/>
</dbReference>
<organism evidence="9 10">
    <name type="scientific">Rubripirellula obstinata</name>
    <dbReference type="NCBI Taxonomy" id="406547"/>
    <lineage>
        <taxon>Bacteria</taxon>
        <taxon>Pseudomonadati</taxon>
        <taxon>Planctomycetota</taxon>
        <taxon>Planctomycetia</taxon>
        <taxon>Pirellulales</taxon>
        <taxon>Pirellulaceae</taxon>
        <taxon>Rubripirellula</taxon>
    </lineage>
</organism>
<keyword evidence="7 8" id="KW-0472">Membrane</keyword>
<protein>
    <submittedName>
        <fullName evidence="9">Putative monovalent cation/H+ antiporter subunit F</fullName>
    </submittedName>
</protein>
<evidence type="ECO:0000256" key="2">
    <source>
        <dbReference type="ARBA" id="ARBA00009212"/>
    </source>
</evidence>
<name>A0A5B1CLE8_9BACT</name>
<evidence type="ECO:0000256" key="8">
    <source>
        <dbReference type="SAM" id="Phobius"/>
    </source>
</evidence>
<evidence type="ECO:0000313" key="9">
    <source>
        <dbReference type="EMBL" id="KAA1262007.1"/>
    </source>
</evidence>
<dbReference type="GO" id="GO:0015385">
    <property type="term" value="F:sodium:proton antiporter activity"/>
    <property type="evidence" value="ECO:0007669"/>
    <property type="project" value="TreeGrafter"/>
</dbReference>
<dbReference type="GO" id="GO:0005886">
    <property type="term" value="C:plasma membrane"/>
    <property type="evidence" value="ECO:0007669"/>
    <property type="project" value="UniProtKB-SubCell"/>
</dbReference>
<comment type="subcellular location">
    <subcellularLocation>
        <location evidence="1">Cell membrane</location>
        <topology evidence="1">Multi-pass membrane protein</topology>
    </subcellularLocation>
</comment>
<reference evidence="9 10" key="1">
    <citation type="submission" date="2019-08" db="EMBL/GenBank/DDBJ databases">
        <title>Deep-cultivation of Planctomycetes and their phenomic and genomic characterization uncovers novel biology.</title>
        <authorList>
            <person name="Wiegand S."/>
            <person name="Jogler M."/>
            <person name="Boedeker C."/>
            <person name="Pinto D."/>
            <person name="Vollmers J."/>
            <person name="Rivas-Marin E."/>
            <person name="Kohn T."/>
            <person name="Peeters S.H."/>
            <person name="Heuer A."/>
            <person name="Rast P."/>
            <person name="Oberbeckmann S."/>
            <person name="Bunk B."/>
            <person name="Jeske O."/>
            <person name="Meyerdierks A."/>
            <person name="Storesund J.E."/>
            <person name="Kallscheuer N."/>
            <person name="Luecker S."/>
            <person name="Lage O.M."/>
            <person name="Pohl T."/>
            <person name="Merkel B.J."/>
            <person name="Hornburger P."/>
            <person name="Mueller R.-W."/>
            <person name="Bruemmer F."/>
            <person name="Labrenz M."/>
            <person name="Spormann A.M."/>
            <person name="Op Den Camp H."/>
            <person name="Overmann J."/>
            <person name="Amann R."/>
            <person name="Jetten M.S.M."/>
            <person name="Mascher T."/>
            <person name="Medema M.H."/>
            <person name="Devos D.P."/>
            <person name="Kaster A.-K."/>
            <person name="Ovreas L."/>
            <person name="Rohde M."/>
            <person name="Galperin M.Y."/>
            <person name="Jogler C."/>
        </authorList>
    </citation>
    <scope>NUCLEOTIDE SEQUENCE [LARGE SCALE GENOMIC DNA]</scope>
    <source>
        <strain evidence="9 10">LF1</strain>
    </source>
</reference>
<dbReference type="EMBL" id="VRLW01000001">
    <property type="protein sequence ID" value="KAA1262007.1"/>
    <property type="molecule type" value="Genomic_DNA"/>
</dbReference>
<accession>A0A5B1CLE8</accession>
<dbReference type="Pfam" id="PF04066">
    <property type="entry name" value="MrpF_PhaF"/>
    <property type="match status" value="1"/>
</dbReference>
<proteinExistence type="inferred from homology"/>
<gene>
    <name evidence="9" type="ORF">LF1_45680</name>
</gene>
<evidence type="ECO:0000256" key="6">
    <source>
        <dbReference type="ARBA" id="ARBA00022989"/>
    </source>
</evidence>
<comment type="similarity">
    <text evidence="2">Belongs to the CPA3 antiporters (TC 2.A.63) subunit F family.</text>
</comment>
<dbReference type="Proteomes" id="UP000322699">
    <property type="component" value="Unassembled WGS sequence"/>
</dbReference>
<keyword evidence="6 8" id="KW-1133">Transmembrane helix</keyword>
<evidence type="ECO:0000313" key="10">
    <source>
        <dbReference type="Proteomes" id="UP000322699"/>
    </source>
</evidence>
<comment type="caution">
    <text evidence="9">The sequence shown here is derived from an EMBL/GenBank/DDBJ whole genome shotgun (WGS) entry which is preliminary data.</text>
</comment>
<feature type="transmembrane region" description="Helical" evidence="8">
    <location>
        <begin position="59"/>
        <end position="79"/>
    </location>
</feature>
<dbReference type="InterPro" id="IPR007208">
    <property type="entry name" value="MrpF/PhaF-like"/>
</dbReference>
<evidence type="ECO:0000256" key="5">
    <source>
        <dbReference type="ARBA" id="ARBA00022692"/>
    </source>
</evidence>
<keyword evidence="4" id="KW-1003">Cell membrane</keyword>
<keyword evidence="5 8" id="KW-0812">Transmembrane</keyword>
<feature type="transmembrane region" description="Helical" evidence="8">
    <location>
        <begin position="36"/>
        <end position="52"/>
    </location>
</feature>
<dbReference type="PANTHER" id="PTHR34702:SF1">
    <property type="entry name" value="NA(+)_H(+) ANTIPORTER SUBUNIT F"/>
    <property type="match status" value="1"/>
</dbReference>
<dbReference type="AlphaFoldDB" id="A0A5B1CLE8"/>
<sequence length="94" mass="10063">MLDAILVFQTVLLLASLVMGLMRVVAGPTQFDRMLASQLIGTTTVGILILMSQALSRPAFIDVALVFALLAAVASVTFVQQIEYDSDPPKEPKA</sequence>
<dbReference type="OrthoDB" id="9799958at2"/>
<evidence type="ECO:0000256" key="3">
    <source>
        <dbReference type="ARBA" id="ARBA00022448"/>
    </source>
</evidence>
<evidence type="ECO:0000256" key="1">
    <source>
        <dbReference type="ARBA" id="ARBA00004651"/>
    </source>
</evidence>